<feature type="region of interest" description="Disordered" evidence="1">
    <location>
        <begin position="13"/>
        <end position="35"/>
    </location>
</feature>
<proteinExistence type="predicted"/>
<protein>
    <submittedName>
        <fullName evidence="2">Uncharacterized protein</fullName>
    </submittedName>
</protein>
<gene>
    <name evidence="2" type="ORF">UY3_01687</name>
</gene>
<reference evidence="3" key="1">
    <citation type="journal article" date="2013" name="Nat. Genet.">
        <title>The draft genomes of soft-shell turtle and green sea turtle yield insights into the development and evolution of the turtle-specific body plan.</title>
        <authorList>
            <person name="Wang Z."/>
            <person name="Pascual-Anaya J."/>
            <person name="Zadissa A."/>
            <person name="Li W."/>
            <person name="Niimura Y."/>
            <person name="Huang Z."/>
            <person name="Li C."/>
            <person name="White S."/>
            <person name="Xiong Z."/>
            <person name="Fang D."/>
            <person name="Wang B."/>
            <person name="Ming Y."/>
            <person name="Chen Y."/>
            <person name="Zheng Y."/>
            <person name="Kuraku S."/>
            <person name="Pignatelli M."/>
            <person name="Herrero J."/>
            <person name="Beal K."/>
            <person name="Nozawa M."/>
            <person name="Li Q."/>
            <person name="Wang J."/>
            <person name="Zhang H."/>
            <person name="Yu L."/>
            <person name="Shigenobu S."/>
            <person name="Wang J."/>
            <person name="Liu J."/>
            <person name="Flicek P."/>
            <person name="Searle S."/>
            <person name="Wang J."/>
            <person name="Kuratani S."/>
            <person name="Yin Y."/>
            <person name="Aken B."/>
            <person name="Zhang G."/>
            <person name="Irie N."/>
        </authorList>
    </citation>
    <scope>NUCLEOTIDE SEQUENCE [LARGE SCALE GENOMIC DNA]</scope>
</reference>
<keyword evidence="3" id="KW-1185">Reference proteome</keyword>
<evidence type="ECO:0000313" key="2">
    <source>
        <dbReference type="EMBL" id="EMP41068.1"/>
    </source>
</evidence>
<dbReference type="AlphaFoldDB" id="M7C8Y1"/>
<accession>M7C8Y1</accession>
<organism evidence="2 3">
    <name type="scientific">Chelonia mydas</name>
    <name type="common">Green sea-turtle</name>
    <name type="synonym">Chelonia agassizi</name>
    <dbReference type="NCBI Taxonomy" id="8469"/>
    <lineage>
        <taxon>Eukaryota</taxon>
        <taxon>Metazoa</taxon>
        <taxon>Chordata</taxon>
        <taxon>Craniata</taxon>
        <taxon>Vertebrata</taxon>
        <taxon>Euteleostomi</taxon>
        <taxon>Archelosauria</taxon>
        <taxon>Testudinata</taxon>
        <taxon>Testudines</taxon>
        <taxon>Cryptodira</taxon>
        <taxon>Durocryptodira</taxon>
        <taxon>Americhelydia</taxon>
        <taxon>Chelonioidea</taxon>
        <taxon>Cheloniidae</taxon>
        <taxon>Chelonia</taxon>
    </lineage>
</organism>
<dbReference type="EMBL" id="KB499736">
    <property type="protein sequence ID" value="EMP41068.1"/>
    <property type="molecule type" value="Genomic_DNA"/>
</dbReference>
<name>M7C8Y1_CHEMY</name>
<evidence type="ECO:0000256" key="1">
    <source>
        <dbReference type="SAM" id="MobiDB-lite"/>
    </source>
</evidence>
<evidence type="ECO:0000313" key="3">
    <source>
        <dbReference type="Proteomes" id="UP000031443"/>
    </source>
</evidence>
<dbReference type="Proteomes" id="UP000031443">
    <property type="component" value="Unassembled WGS sequence"/>
</dbReference>
<sequence>MLLVGMGRGYGGTVGGKGAKQEDRPPVPSRNGTGGRALLAKSWHTVGAALTDQQGEQLALRAASSPCHQPYTPTLIIGHWIPPLLVRGQLASRDPASSRTHQYCVRRQKIWDNLPIFKKKSGHLQEGLNTGLPFKNGTSGHPE</sequence>